<dbReference type="InterPro" id="IPR054723">
    <property type="entry name" value="Ams1-like_N"/>
</dbReference>
<organism evidence="6 7">
    <name type="scientific">Gracilibacillus salitolerans</name>
    <dbReference type="NCBI Taxonomy" id="2663022"/>
    <lineage>
        <taxon>Bacteria</taxon>
        <taxon>Bacillati</taxon>
        <taxon>Bacillota</taxon>
        <taxon>Bacilli</taxon>
        <taxon>Bacillales</taxon>
        <taxon>Bacillaceae</taxon>
        <taxon>Gracilibacillus</taxon>
    </lineage>
</organism>
<dbReference type="SUPFAM" id="SSF74650">
    <property type="entry name" value="Galactose mutarotase-like"/>
    <property type="match status" value="1"/>
</dbReference>
<evidence type="ECO:0000256" key="2">
    <source>
        <dbReference type="ARBA" id="ARBA00022723"/>
    </source>
</evidence>
<dbReference type="SUPFAM" id="SSF88688">
    <property type="entry name" value="Families 57/38 glycoside transferase middle domain"/>
    <property type="match status" value="1"/>
</dbReference>
<dbReference type="FunFam" id="1.20.1270.50:FF:000004">
    <property type="entry name" value="alpha-mannosidase 2C1 isoform X1"/>
    <property type="match status" value="1"/>
</dbReference>
<dbReference type="SUPFAM" id="SSF88713">
    <property type="entry name" value="Glycoside hydrolase/deacetylase"/>
    <property type="match status" value="1"/>
</dbReference>
<evidence type="ECO:0000259" key="5">
    <source>
        <dbReference type="SMART" id="SM00872"/>
    </source>
</evidence>
<proteinExistence type="inferred from homology"/>
<dbReference type="Gene3D" id="3.20.110.10">
    <property type="entry name" value="Glycoside hydrolase 38, N terminal domain"/>
    <property type="match status" value="1"/>
</dbReference>
<dbReference type="Gene3D" id="2.70.98.30">
    <property type="entry name" value="Golgi alpha-mannosidase II, domain 4"/>
    <property type="match status" value="1"/>
</dbReference>
<dbReference type="InterPro" id="IPR000602">
    <property type="entry name" value="Glyco_hydro_38_N"/>
</dbReference>
<dbReference type="Pfam" id="PF09261">
    <property type="entry name" value="Alpha-mann_mid"/>
    <property type="match status" value="1"/>
</dbReference>
<dbReference type="Pfam" id="PF17677">
    <property type="entry name" value="Glyco_hydro38C2"/>
    <property type="match status" value="1"/>
</dbReference>
<keyword evidence="3" id="KW-0378">Hydrolase</keyword>
<dbReference type="Gene3D" id="1.20.1270.50">
    <property type="entry name" value="Glycoside hydrolase family 38, central domain"/>
    <property type="match status" value="1"/>
</dbReference>
<name>A0A5Q2TG47_9BACI</name>
<dbReference type="SMART" id="SM00872">
    <property type="entry name" value="Alpha-mann_mid"/>
    <property type="match status" value="1"/>
</dbReference>
<dbReference type="InterPro" id="IPR028995">
    <property type="entry name" value="Glyco_hydro_57/38_cen_sf"/>
</dbReference>
<keyword evidence="2" id="KW-0479">Metal-binding</keyword>
<dbReference type="GO" id="GO:0046872">
    <property type="term" value="F:metal ion binding"/>
    <property type="evidence" value="ECO:0007669"/>
    <property type="project" value="UniProtKB-KW"/>
</dbReference>
<dbReference type="CDD" id="cd10789">
    <property type="entry name" value="GH38N_AMII_ER_cytosolic"/>
    <property type="match status" value="1"/>
</dbReference>
<protein>
    <submittedName>
        <fullName evidence="6">Alpha-mannosidase</fullName>
    </submittedName>
</protein>
<dbReference type="Gene3D" id="2.60.120.260">
    <property type="entry name" value="Galactose-binding domain-like"/>
    <property type="match status" value="1"/>
</dbReference>
<dbReference type="SUPFAM" id="SSF49785">
    <property type="entry name" value="Galactose-binding domain-like"/>
    <property type="match status" value="1"/>
</dbReference>
<accession>A0A5Q2TG47</accession>
<evidence type="ECO:0000256" key="3">
    <source>
        <dbReference type="ARBA" id="ARBA00022801"/>
    </source>
</evidence>
<dbReference type="InterPro" id="IPR015341">
    <property type="entry name" value="Glyco_hydro_38_cen"/>
</dbReference>
<reference evidence="6 7" key="1">
    <citation type="submission" date="2019-11" db="EMBL/GenBank/DDBJ databases">
        <title>Gracilibacillus salitolerans sp. nov., a moderate halophile isolated from a saline soil in northwest China.</title>
        <authorList>
            <person name="Gan L."/>
        </authorList>
    </citation>
    <scope>NUCLEOTIDE SEQUENCE [LARGE SCALE GENOMIC DNA]</scope>
    <source>
        <strain evidence="6 7">SCU50</strain>
    </source>
</reference>
<evidence type="ECO:0000313" key="7">
    <source>
        <dbReference type="Proteomes" id="UP000339690"/>
    </source>
</evidence>
<dbReference type="InterPro" id="IPR011682">
    <property type="entry name" value="Glyco_hydro_38_C"/>
</dbReference>
<dbReference type="PANTHER" id="PTHR46017:SF1">
    <property type="entry name" value="ALPHA-MANNOSIDASE 2C1"/>
    <property type="match status" value="1"/>
</dbReference>
<dbReference type="GO" id="GO:0006013">
    <property type="term" value="P:mannose metabolic process"/>
    <property type="evidence" value="ECO:0007669"/>
    <property type="project" value="InterPro"/>
</dbReference>
<dbReference type="GO" id="GO:0030246">
    <property type="term" value="F:carbohydrate binding"/>
    <property type="evidence" value="ECO:0007669"/>
    <property type="project" value="InterPro"/>
</dbReference>
<keyword evidence="7" id="KW-1185">Reference proteome</keyword>
<dbReference type="PANTHER" id="PTHR46017">
    <property type="entry name" value="ALPHA-MANNOSIDASE 2C1"/>
    <property type="match status" value="1"/>
</dbReference>
<evidence type="ECO:0000256" key="1">
    <source>
        <dbReference type="ARBA" id="ARBA00009792"/>
    </source>
</evidence>
<dbReference type="InterPro" id="IPR011330">
    <property type="entry name" value="Glyco_hydro/deAcase_b/a-brl"/>
</dbReference>
<evidence type="ECO:0000313" key="6">
    <source>
        <dbReference type="EMBL" id="QGH33636.1"/>
    </source>
</evidence>
<dbReference type="AlphaFoldDB" id="A0A5Q2TG47"/>
<dbReference type="InterPro" id="IPR037094">
    <property type="entry name" value="Glyco_hydro_38_cen_sf"/>
</dbReference>
<comment type="similarity">
    <text evidence="1">Belongs to the glycosyl hydrolase 38 family.</text>
</comment>
<feature type="domain" description="Glycoside hydrolase family 38 central" evidence="5">
    <location>
        <begin position="512"/>
        <end position="591"/>
    </location>
</feature>
<dbReference type="GO" id="GO:0009313">
    <property type="term" value="P:oligosaccharide catabolic process"/>
    <property type="evidence" value="ECO:0007669"/>
    <property type="project" value="TreeGrafter"/>
</dbReference>
<dbReference type="InterPro" id="IPR041147">
    <property type="entry name" value="GH38_C"/>
</dbReference>
<dbReference type="FunFam" id="3.20.110.10:FF:000002">
    <property type="entry name" value="alpha-mannosidase 2C1 isoform X1"/>
    <property type="match status" value="1"/>
</dbReference>
<dbReference type="InterPro" id="IPR027291">
    <property type="entry name" value="Glyco_hydro_38_N_sf"/>
</dbReference>
<dbReference type="EMBL" id="CP045915">
    <property type="protein sequence ID" value="QGH33636.1"/>
    <property type="molecule type" value="Genomic_DNA"/>
</dbReference>
<dbReference type="Pfam" id="PF01074">
    <property type="entry name" value="Glyco_hydro_38N"/>
    <property type="match status" value="1"/>
</dbReference>
<dbReference type="InterPro" id="IPR008979">
    <property type="entry name" value="Galactose-bd-like_sf"/>
</dbReference>
<dbReference type="InterPro" id="IPR011013">
    <property type="entry name" value="Gal_mutarotase_sf_dom"/>
</dbReference>
<dbReference type="Pfam" id="PF07748">
    <property type="entry name" value="Glyco_hydro_38C"/>
    <property type="match status" value="1"/>
</dbReference>
<gene>
    <name evidence="6" type="ORF">GI584_06220</name>
</gene>
<evidence type="ECO:0000256" key="4">
    <source>
        <dbReference type="ARBA" id="ARBA00023295"/>
    </source>
</evidence>
<dbReference type="Proteomes" id="UP000339690">
    <property type="component" value="Chromosome"/>
</dbReference>
<keyword evidence="4" id="KW-0326">Glycosidase</keyword>
<dbReference type="KEGG" id="grc:GI584_06220"/>
<dbReference type="GO" id="GO:0004559">
    <property type="term" value="F:alpha-mannosidase activity"/>
    <property type="evidence" value="ECO:0007669"/>
    <property type="project" value="InterPro"/>
</dbReference>
<dbReference type="RefSeq" id="WP_153790645.1">
    <property type="nucleotide sequence ID" value="NZ_CP045915.1"/>
</dbReference>
<dbReference type="Gene3D" id="2.60.40.2220">
    <property type="match status" value="1"/>
</dbReference>
<dbReference type="Pfam" id="PF22907">
    <property type="entry name" value="Ams1-like_1st"/>
    <property type="match status" value="1"/>
</dbReference>
<dbReference type="FunFam" id="2.70.98.30:FF:000010">
    <property type="entry name" value="Cytosolic alpha-mannosidase"/>
    <property type="match status" value="1"/>
</dbReference>
<sequence length="1049" mass="121754">MLFTIEKIQNQLEEIQQTIYRERKSINTFKYLESECDGAHDPNFNDSNWNDFQLDESWGGYDKTAWFRSTVSIPSEWKDQRVVLRFLVGPRDGGGSTAETLLYVNGKPLQAIDIWHEEAWLPEELVQSGEIHIALKAWSGVLHVPEVRRFKVAELALSDVPTEKYYYLANTLIKTVKELDENDYRREKILQAVNQSIYKIDFLEKGSSAYYDSLKIAHTFLQEQVDKLFEIDNIKPKVVTIGHSHIDMAWLWRLKDTREKASRTFATVLHLMRQYPEYRFLHTSPQLYKFLKQDYPEIYQEVKERIKSGEWEITGGMWIEPDTNLPSGESLVRQLLFGKRFMKEEFDVDSKVVWLPDVFGYSWALPQIMKKSGIEYFMTSKMSWSQYNRFPYDTFNWRGVDGTEMLTHFITTPEHESGPPYTYNGVIEPKSIKGTWDEYQQKEINEELIAAFGWGDGGGGPTKEMIETARVLKNVPGIPKVEMGHAEPYFKRLKETVNGKSIPVWDGELYLEYHRGTYTSQASLKRANRKAEVIYHDAELYNSVADILNKTASYQRETLNRGWEKMLLNQFHDVLPGSSIRQVNEDAREDYEEVQDIGQSVLSNAQQMIVDKIKVEKDSLVVFNSLAHKRDDYIEVTLNDQVTDKTTILNEEGVVVPVQKVGSAHEKKLLVHAAGIPGLGYKTFSLEQSQTPVIITNTLKVQKDYLENEFYKITLHENGQFTSVWDKRVNREVLASSRKANVLQAFEDKPMKFDAWDIDLYYQEKMKEISEVKDIQVVEEGPLRGRLKVTWSFNKSTITQFITLYADSPRIDFETEVDWQEKQVLLKVAFPVNIRSTKATYDIQFGNMERPTHWNTSWDYAKFETVGHKWADLSEGNYGVSLVNDCKYGHDIKDNVLRLTLIKSSIAPDETADRGKHVFTYSLLPHEGDWKQADIVNAAYQLNYPLISKSIQVNQNGTLPAQYEFAKVDTDGIMMETVKKAEDDDAYIVRLYEYKQNRYQNVNLSFGQPLKKAMECNLLEEEEQEMSIQQEKLSFSIAPYEIKSFKVWF</sequence>